<keyword evidence="3" id="KW-1185">Reference proteome</keyword>
<dbReference type="HOGENOM" id="CLU_327273_0_0_7"/>
<evidence type="ECO:0000313" key="3">
    <source>
        <dbReference type="Proteomes" id="UP000008561"/>
    </source>
</evidence>
<keyword evidence="1" id="KW-0732">Signal</keyword>
<dbReference type="STRING" id="96561.Dole_1221"/>
<dbReference type="OrthoDB" id="5420232at2"/>
<gene>
    <name evidence="2" type="ordered locus">Dole_1221</name>
</gene>
<dbReference type="Pfam" id="PF13517">
    <property type="entry name" value="FG-GAP_3"/>
    <property type="match status" value="3"/>
</dbReference>
<name>A8ZY20_DESOH</name>
<dbReference type="SUPFAM" id="SSF69318">
    <property type="entry name" value="Integrin alpha N-terminal domain"/>
    <property type="match status" value="2"/>
</dbReference>
<organism evidence="2 3">
    <name type="scientific">Desulfosudis oleivorans (strain DSM 6200 / JCM 39069 / Hxd3)</name>
    <name type="common">Desulfococcus oleovorans</name>
    <dbReference type="NCBI Taxonomy" id="96561"/>
    <lineage>
        <taxon>Bacteria</taxon>
        <taxon>Pseudomonadati</taxon>
        <taxon>Thermodesulfobacteriota</taxon>
        <taxon>Desulfobacteria</taxon>
        <taxon>Desulfobacterales</taxon>
        <taxon>Desulfosudaceae</taxon>
        <taxon>Desulfosudis</taxon>
    </lineage>
</organism>
<dbReference type="PANTHER" id="PTHR44103:SF1">
    <property type="entry name" value="PROPROTEIN CONVERTASE P"/>
    <property type="match status" value="1"/>
</dbReference>
<dbReference type="RefSeq" id="WP_012174644.1">
    <property type="nucleotide sequence ID" value="NC_009943.1"/>
</dbReference>
<proteinExistence type="predicted"/>
<accession>A8ZY20</accession>
<dbReference type="eggNOG" id="COG2931">
    <property type="taxonomic scope" value="Bacteria"/>
</dbReference>
<protein>
    <submittedName>
        <fullName evidence="2">FG-GAP repeat protein</fullName>
    </submittedName>
</protein>
<dbReference type="AlphaFoldDB" id="A8ZY20"/>
<sequence length="779" mass="84738">MKQTTPQKPFSEGTSRSAGPFFSLTKTAAAASVAGLVFAASPAHLAFGADSPFVQKFGPENPLKAPIGLGDYQWARPACVDIDGDGDLDIFIGATYSWMNDNGYIVYFENTGDASTPEFTKRTGTANPFYGLDIAEYSAPTFVDLDDDGDLDALVGGEGYGYGYGYPEATGSGFLSYFINTGDATNPVFTPTTNSTDNPFDGYAMDYLPTPAFADIDGDGDMDVVVGGQGQGYYGAGYGYGYGSLHYFENVGTPTAPSFNYYPPENPDNPFYDLMVGEYWNGNKYSTPTAFADIDGDGDLDLFAGDGYLTGITLLENVSGEEAVPALAEAPVGIDPVFIEYDRYESDNPFAYADVDSMPAPTFADLDGDGDLDAIVGDDEGDLTFFENTGTNSAPYFERFYEDDDSPFAGFDIGRFSRPVFVDIDGDGDMDMVSGGEYRFDERDPMPDGGDSRYRLNFFENTGSATAPLFVERFGEESPLDSVELDGHIYDFADFVDIDEDGDMDLFVGGEEQNRIDFYQNVGTATDPVFEYRTVVRNTGLPEVTGDIENPLWFVSSTKNSAIKFVDIDGDGDMDAFLAGYDDEYNTGRIDFFENTSTDTAIQFTQTNSPLVPDLGDYSNVYSLAFVDVDGDGDMDAIVGEEWEDGDYGHLRLYENTGTPTEPAFTPSVDSDAFPGLAEQQEDFYMLSPAFVDIDGDGDLDVFMGEYYGRFLFFESQIIQPPVADDDDDDAPVVPGVRRPDTDLDGLRDCFIDTAGGSHDSIFSRAAAWIHNAITAMLK</sequence>
<dbReference type="InterPro" id="IPR028994">
    <property type="entry name" value="Integrin_alpha_N"/>
</dbReference>
<evidence type="ECO:0000313" key="2">
    <source>
        <dbReference type="EMBL" id="ABW67027.1"/>
    </source>
</evidence>
<dbReference type="KEGG" id="dol:Dole_1221"/>
<dbReference type="InterPro" id="IPR013517">
    <property type="entry name" value="FG-GAP"/>
</dbReference>
<dbReference type="EMBL" id="CP000859">
    <property type="protein sequence ID" value="ABW67027.1"/>
    <property type="molecule type" value="Genomic_DNA"/>
</dbReference>
<reference evidence="2 3" key="1">
    <citation type="submission" date="2007-10" db="EMBL/GenBank/DDBJ databases">
        <title>Complete sequence of Desulfococcus oleovorans Hxd3.</title>
        <authorList>
            <consortium name="US DOE Joint Genome Institute"/>
            <person name="Copeland A."/>
            <person name="Lucas S."/>
            <person name="Lapidus A."/>
            <person name="Barry K."/>
            <person name="Glavina del Rio T."/>
            <person name="Dalin E."/>
            <person name="Tice H."/>
            <person name="Pitluck S."/>
            <person name="Kiss H."/>
            <person name="Brettin T."/>
            <person name="Bruce D."/>
            <person name="Detter J.C."/>
            <person name="Han C."/>
            <person name="Schmutz J."/>
            <person name="Larimer F."/>
            <person name="Land M."/>
            <person name="Hauser L."/>
            <person name="Kyrpides N."/>
            <person name="Kim E."/>
            <person name="Wawrik B."/>
            <person name="Richardson P."/>
        </authorList>
    </citation>
    <scope>NUCLEOTIDE SEQUENCE [LARGE SCALE GENOMIC DNA]</scope>
    <source>
        <strain evidence="3">DSM 6200 / JCM 39069 / Hxd3</strain>
    </source>
</reference>
<dbReference type="PANTHER" id="PTHR44103">
    <property type="entry name" value="PROPROTEIN CONVERTASE P"/>
    <property type="match status" value="1"/>
</dbReference>
<dbReference type="Gene3D" id="2.130.10.130">
    <property type="entry name" value="Integrin alpha, N-terminal"/>
    <property type="match status" value="3"/>
</dbReference>
<evidence type="ECO:0000256" key="1">
    <source>
        <dbReference type="ARBA" id="ARBA00022729"/>
    </source>
</evidence>
<dbReference type="Proteomes" id="UP000008561">
    <property type="component" value="Chromosome"/>
</dbReference>